<gene>
    <name evidence="1" type="ORF">J3R30DRAFT_3424878</name>
</gene>
<keyword evidence="2" id="KW-1185">Reference proteome</keyword>
<dbReference type="Proteomes" id="UP001150266">
    <property type="component" value="Unassembled WGS sequence"/>
</dbReference>
<dbReference type="AlphaFoldDB" id="A0A9W9AX34"/>
<proteinExistence type="predicted"/>
<sequence length="118" mass="12755">MHITPTYLQLCIGIASCYTSVFAQTLSIPTSWRKPSIATSLSDRVQTAAAAIENVMSMSNTSQGLFSVLANVSFGTSATFYWQLAEFDLVTNGSTYEDAVANYFPLAEASRPGLLDQL</sequence>
<reference evidence="1" key="1">
    <citation type="submission" date="2022-08" db="EMBL/GenBank/DDBJ databases">
        <title>A Global Phylogenomic Analysis of the Shiitake Genus Lentinula.</title>
        <authorList>
            <consortium name="DOE Joint Genome Institute"/>
            <person name="Sierra-Patev S."/>
            <person name="Min B."/>
            <person name="Naranjo-Ortiz M."/>
            <person name="Looney B."/>
            <person name="Konkel Z."/>
            <person name="Slot J.C."/>
            <person name="Sakamoto Y."/>
            <person name="Steenwyk J.L."/>
            <person name="Rokas A."/>
            <person name="Carro J."/>
            <person name="Camarero S."/>
            <person name="Ferreira P."/>
            <person name="Molpeceres G."/>
            <person name="Ruiz-Duenas F.J."/>
            <person name="Serrano A."/>
            <person name="Henrissat B."/>
            <person name="Drula E."/>
            <person name="Hughes K.W."/>
            <person name="Mata J.L."/>
            <person name="Ishikawa N.K."/>
            <person name="Vargas-Isla R."/>
            <person name="Ushijima S."/>
            <person name="Smith C.A."/>
            <person name="Ahrendt S."/>
            <person name="Andreopoulos W."/>
            <person name="He G."/>
            <person name="Labutti K."/>
            <person name="Lipzen A."/>
            <person name="Ng V."/>
            <person name="Riley R."/>
            <person name="Sandor L."/>
            <person name="Barry K."/>
            <person name="Martinez A.T."/>
            <person name="Xiao Y."/>
            <person name="Gibbons J.G."/>
            <person name="Terashima K."/>
            <person name="Grigoriev I.V."/>
            <person name="Hibbett D.S."/>
        </authorList>
    </citation>
    <scope>NUCLEOTIDE SEQUENCE</scope>
    <source>
        <strain evidence="1">JLM2183</strain>
    </source>
</reference>
<dbReference type="OrthoDB" id="3067581at2759"/>
<accession>A0A9W9AX34</accession>
<name>A0A9W9AX34_9AGAR</name>
<protein>
    <submittedName>
        <fullName evidence="1">Uncharacterized protein</fullName>
    </submittedName>
</protein>
<comment type="caution">
    <text evidence="1">The sequence shown here is derived from an EMBL/GenBank/DDBJ whole genome shotgun (WGS) entry which is preliminary data.</text>
</comment>
<evidence type="ECO:0000313" key="1">
    <source>
        <dbReference type="EMBL" id="KAJ4490758.1"/>
    </source>
</evidence>
<dbReference type="EMBL" id="JAOTPV010000001">
    <property type="protein sequence ID" value="KAJ4490758.1"/>
    <property type="molecule type" value="Genomic_DNA"/>
</dbReference>
<evidence type="ECO:0000313" key="2">
    <source>
        <dbReference type="Proteomes" id="UP001150266"/>
    </source>
</evidence>
<organism evidence="1 2">
    <name type="scientific">Lentinula aciculospora</name>
    <dbReference type="NCBI Taxonomy" id="153920"/>
    <lineage>
        <taxon>Eukaryota</taxon>
        <taxon>Fungi</taxon>
        <taxon>Dikarya</taxon>
        <taxon>Basidiomycota</taxon>
        <taxon>Agaricomycotina</taxon>
        <taxon>Agaricomycetes</taxon>
        <taxon>Agaricomycetidae</taxon>
        <taxon>Agaricales</taxon>
        <taxon>Marasmiineae</taxon>
        <taxon>Omphalotaceae</taxon>
        <taxon>Lentinula</taxon>
    </lineage>
</organism>